<proteinExistence type="predicted"/>
<evidence type="ECO:0008006" key="4">
    <source>
        <dbReference type="Google" id="ProtNLM"/>
    </source>
</evidence>
<keyword evidence="3" id="KW-1185">Reference proteome</keyword>
<dbReference type="OrthoDB" id="107590at2157"/>
<comment type="caution">
    <text evidence="2">The sequence shown here is derived from an EMBL/GenBank/DDBJ whole genome shotgun (WGS) entry which is preliminary data.</text>
</comment>
<feature type="transmembrane region" description="Helical" evidence="1">
    <location>
        <begin position="151"/>
        <end position="175"/>
    </location>
</feature>
<protein>
    <recommendedName>
        <fullName evidence="4">Glycerophosphoryl diester phosphodiesterase membrane domain-containing protein</fullName>
    </recommendedName>
</protein>
<feature type="transmembrane region" description="Helical" evidence="1">
    <location>
        <begin position="243"/>
        <end position="265"/>
    </location>
</feature>
<dbReference type="InterPro" id="IPR025098">
    <property type="entry name" value="DUF4013"/>
</dbReference>
<feature type="transmembrane region" description="Helical" evidence="1">
    <location>
        <begin position="74"/>
        <end position="96"/>
    </location>
</feature>
<reference evidence="2 3" key="1">
    <citation type="submission" date="2017-03" db="EMBL/GenBank/DDBJ databases">
        <title>Genome sequence of Methanobrevibacter thaueri.</title>
        <authorList>
            <person name="Poehlein A."/>
            <person name="Seedorf H."/>
            <person name="Daniel R."/>
        </authorList>
    </citation>
    <scope>NUCLEOTIDE SEQUENCE [LARGE SCALE GENOMIC DNA]</scope>
    <source>
        <strain evidence="2 3">DSM 11995</strain>
    </source>
</reference>
<evidence type="ECO:0000313" key="2">
    <source>
        <dbReference type="EMBL" id="PWB87619.1"/>
    </source>
</evidence>
<evidence type="ECO:0000256" key="1">
    <source>
        <dbReference type="SAM" id="Phobius"/>
    </source>
</evidence>
<dbReference type="Proteomes" id="UP000251717">
    <property type="component" value="Unassembled WGS sequence"/>
</dbReference>
<dbReference type="EMBL" id="MZGS01000018">
    <property type="protein sequence ID" value="PWB87619.1"/>
    <property type="molecule type" value="Genomic_DNA"/>
</dbReference>
<feature type="transmembrane region" description="Helical" evidence="1">
    <location>
        <begin position="125"/>
        <end position="145"/>
    </location>
</feature>
<keyword evidence="1" id="KW-0472">Membrane</keyword>
<keyword evidence="1" id="KW-0812">Transmembrane</keyword>
<dbReference type="AlphaFoldDB" id="A0A315XRB4"/>
<evidence type="ECO:0000313" key="3">
    <source>
        <dbReference type="Proteomes" id="UP000251717"/>
    </source>
</evidence>
<accession>A0A315XRB4</accession>
<feature type="transmembrane region" description="Helical" evidence="1">
    <location>
        <begin position="209"/>
        <end position="237"/>
    </location>
</feature>
<dbReference type="RefSeq" id="WP_116591745.1">
    <property type="nucleotide sequence ID" value="NZ_MZGS01000018.1"/>
</dbReference>
<gene>
    <name evidence="2" type="ORF">MBBTH_07740</name>
</gene>
<dbReference type="Pfam" id="PF13197">
    <property type="entry name" value="DUF4013"/>
    <property type="match status" value="1"/>
</dbReference>
<name>A0A315XRB4_9EURY</name>
<keyword evidence="1" id="KW-1133">Transmembrane helix</keyword>
<sequence length="278" mass="31041">MASITDCVVEGLKYPFNDIKKLLGFGILFVIFDLITMAFTIKTVDVTRMIIHTLEKTNVTASTLGYSHLPHGDVYLAIAMLIVGFIVLLFILGYQYNVIGFSIDRKDDLPGFDDILGMFIKGIKYLFVTIVYSIPSMVVLFLAIMVTNNSYVWPVLMIISVLLSLICYLILIMALNNMIAHDSLKKAFDFREIIDNISNLGWGKYIGTVIFTVIVFMIINLAVGVILSFLTVIFAAAINNQAIVISTVISVIEALFVTSYCSVFFNRVCGSIYRESIK</sequence>
<organism evidence="2 3">
    <name type="scientific">Methanobrevibacter thaueri</name>
    <dbReference type="NCBI Taxonomy" id="190975"/>
    <lineage>
        <taxon>Archaea</taxon>
        <taxon>Methanobacteriati</taxon>
        <taxon>Methanobacteriota</taxon>
        <taxon>Methanomada group</taxon>
        <taxon>Methanobacteria</taxon>
        <taxon>Methanobacteriales</taxon>
        <taxon>Methanobacteriaceae</taxon>
        <taxon>Methanobrevibacter</taxon>
    </lineage>
</organism>
<feature type="transmembrane region" description="Helical" evidence="1">
    <location>
        <begin position="22"/>
        <end position="41"/>
    </location>
</feature>